<evidence type="ECO:0000259" key="1">
    <source>
        <dbReference type="Pfam" id="PF00117"/>
    </source>
</evidence>
<dbReference type="CDD" id="cd01741">
    <property type="entry name" value="GATase1_1"/>
    <property type="match status" value="1"/>
</dbReference>
<dbReference type="Pfam" id="PF00117">
    <property type="entry name" value="GATase"/>
    <property type="match status" value="1"/>
</dbReference>
<evidence type="ECO:0000313" key="3">
    <source>
        <dbReference type="Proteomes" id="UP000282125"/>
    </source>
</evidence>
<dbReference type="SUPFAM" id="SSF52317">
    <property type="entry name" value="Class I glutamine amidotransferase-like"/>
    <property type="match status" value="1"/>
</dbReference>
<dbReference type="PROSITE" id="PS51273">
    <property type="entry name" value="GATASE_TYPE_1"/>
    <property type="match status" value="1"/>
</dbReference>
<dbReference type="RefSeq" id="WP_124965432.1">
    <property type="nucleotide sequence ID" value="NZ_RRAZ01000018.1"/>
</dbReference>
<name>A0A3P3DI88_9RHOB</name>
<dbReference type="InterPro" id="IPR044992">
    <property type="entry name" value="ChyE-like"/>
</dbReference>
<keyword evidence="3" id="KW-1185">Reference proteome</keyword>
<proteinExistence type="predicted"/>
<dbReference type="Proteomes" id="UP000282125">
    <property type="component" value="Unassembled WGS sequence"/>
</dbReference>
<dbReference type="PANTHER" id="PTHR42695:SF5">
    <property type="entry name" value="GLUTAMINE AMIDOTRANSFERASE YLR126C-RELATED"/>
    <property type="match status" value="1"/>
</dbReference>
<accession>A0A3P3DI88</accession>
<organism evidence="2 3">
    <name type="scientific">Falsigemmobacter faecalis</name>
    <dbReference type="NCBI Taxonomy" id="2488730"/>
    <lineage>
        <taxon>Bacteria</taxon>
        <taxon>Pseudomonadati</taxon>
        <taxon>Pseudomonadota</taxon>
        <taxon>Alphaproteobacteria</taxon>
        <taxon>Rhodobacterales</taxon>
        <taxon>Paracoccaceae</taxon>
        <taxon>Falsigemmobacter</taxon>
    </lineage>
</organism>
<dbReference type="GO" id="GO:0005829">
    <property type="term" value="C:cytosol"/>
    <property type="evidence" value="ECO:0007669"/>
    <property type="project" value="TreeGrafter"/>
</dbReference>
<dbReference type="InterPro" id="IPR029062">
    <property type="entry name" value="Class_I_gatase-like"/>
</dbReference>
<evidence type="ECO:0000313" key="2">
    <source>
        <dbReference type="EMBL" id="RRH73426.1"/>
    </source>
</evidence>
<keyword evidence="2" id="KW-0808">Transferase</keyword>
<comment type="caution">
    <text evidence="2">The sequence shown here is derived from an EMBL/GenBank/DDBJ whole genome shotgun (WGS) entry which is preliminary data.</text>
</comment>
<dbReference type="EMBL" id="RRAZ01000018">
    <property type="protein sequence ID" value="RRH73426.1"/>
    <property type="molecule type" value="Genomic_DNA"/>
</dbReference>
<dbReference type="OrthoDB" id="7365442at2"/>
<feature type="domain" description="Glutamine amidotransferase" evidence="1">
    <location>
        <begin position="68"/>
        <end position="177"/>
    </location>
</feature>
<keyword evidence="2" id="KW-0315">Glutamine amidotransferase</keyword>
<dbReference type="AlphaFoldDB" id="A0A3P3DI88"/>
<reference evidence="2 3" key="1">
    <citation type="submission" date="2018-11" db="EMBL/GenBank/DDBJ databases">
        <title>Gemmobacter sp. nov., YIM 102744-1 draft genome.</title>
        <authorList>
            <person name="Li G."/>
            <person name="Jiang Y."/>
        </authorList>
    </citation>
    <scope>NUCLEOTIDE SEQUENCE [LARGE SCALE GENOMIC DNA]</scope>
    <source>
        <strain evidence="2 3">YIM 102744-1</strain>
    </source>
</reference>
<dbReference type="PANTHER" id="PTHR42695">
    <property type="entry name" value="GLUTAMINE AMIDOTRANSFERASE YLR126C-RELATED"/>
    <property type="match status" value="1"/>
</dbReference>
<dbReference type="Gene3D" id="3.40.50.880">
    <property type="match status" value="1"/>
</dbReference>
<protein>
    <submittedName>
        <fullName evidence="2">Type 1 glutamine amidotransferase</fullName>
    </submittedName>
</protein>
<gene>
    <name evidence="2" type="ORF">EG244_13040</name>
</gene>
<sequence>MLIGILQTGHVTEFIRERAGDFPSLFMKLLAGQGFEFRTWSVVDMEFPTSVQDCDGWLLTGSRHGAYEDHAFIPPLEAFIREAYAASVPTVGICFGHQIIAQALGGRVEKFSGGWSVGRQTYEFEGKKIGLNAWHQDQVVELPPGAEVIGCSEFCQNAALLYGDRMLTVQPHPEFDQSFIGLMLEQYKSGSVPPELLTRAEAALTDDLDRGMLAARIGEFFRAPRAALQEA</sequence>
<dbReference type="GO" id="GO:0016740">
    <property type="term" value="F:transferase activity"/>
    <property type="evidence" value="ECO:0007669"/>
    <property type="project" value="UniProtKB-KW"/>
</dbReference>
<dbReference type="InterPro" id="IPR017926">
    <property type="entry name" value="GATASE"/>
</dbReference>